<feature type="transmembrane region" description="Helical" evidence="1">
    <location>
        <begin position="375"/>
        <end position="394"/>
    </location>
</feature>
<feature type="transmembrane region" description="Helical" evidence="1">
    <location>
        <begin position="230"/>
        <end position="252"/>
    </location>
</feature>
<evidence type="ECO:0008006" key="3">
    <source>
        <dbReference type="Google" id="ProtNLM"/>
    </source>
</evidence>
<dbReference type="EMBL" id="VSSQ01006530">
    <property type="protein sequence ID" value="MPM33010.1"/>
    <property type="molecule type" value="Genomic_DNA"/>
</dbReference>
<comment type="caution">
    <text evidence="2">The sequence shown here is derived from an EMBL/GenBank/DDBJ whole genome shotgun (WGS) entry which is preliminary data.</text>
</comment>
<feature type="transmembrane region" description="Helical" evidence="1">
    <location>
        <begin position="126"/>
        <end position="145"/>
    </location>
</feature>
<protein>
    <recommendedName>
        <fullName evidence="3">Glycosyltransferase RgtA/B/C/D-like domain-containing protein</fullName>
    </recommendedName>
</protein>
<name>A0A644YWM7_9ZZZZ</name>
<accession>A0A644YWM7</accession>
<feature type="transmembrane region" description="Helical" evidence="1">
    <location>
        <begin position="96"/>
        <end position="114"/>
    </location>
</feature>
<keyword evidence="1" id="KW-1133">Transmembrane helix</keyword>
<reference evidence="2" key="1">
    <citation type="submission" date="2019-08" db="EMBL/GenBank/DDBJ databases">
        <authorList>
            <person name="Kucharzyk K."/>
            <person name="Murdoch R.W."/>
            <person name="Higgins S."/>
            <person name="Loffler F."/>
        </authorList>
    </citation>
    <scope>NUCLEOTIDE SEQUENCE</scope>
</reference>
<keyword evidence="1" id="KW-0472">Membrane</keyword>
<gene>
    <name evidence="2" type="ORF">SDC9_79577</name>
</gene>
<proteinExistence type="predicted"/>
<feature type="transmembrane region" description="Helical" evidence="1">
    <location>
        <begin position="20"/>
        <end position="41"/>
    </location>
</feature>
<feature type="transmembrane region" description="Helical" evidence="1">
    <location>
        <begin position="340"/>
        <end position="363"/>
    </location>
</feature>
<sequence length="512" mass="57154">MEATKEHETKKDRDGAGKPLVEWIFCLVVSAALLAVCSRSSPFYPINYWVDANCFFTVGKSMMNGLVTYRDIYEQKGPLLYFLHGLAYLISNDGFLGVYLIETLAFASFLLSMVRIMKLYTARVPYLLPAVLGALIATSNSFVVGDSAEEICLPFISWSLYYMLKLLRETKSSENTGFSLPVVMLNGILAGCVLWIKFNLLGFHLGWIIVLCILTLRKGGLIQALKTGTVFLLGMLAATLPWITYFGIHYALGDLWMAYFHNNIFLYSVPSASVLAGLKNSISNFLVGLYHNPGHTLPVAVGMLWTLFCPRKYLSVSAKAGIYATFALLAAGVYVGGRAYAYYALIFSAYAVLGCLPVLRLIGAAASRIKHSPARATRTLLSVMGLVLCIVFAYRNANDTFQFGTGKSATVQYRFSEIMHQFDDNPTLLNYGFLDGGFYTAANIVPNCKYFCILNIPLQEMWDSQDEYLRSGKVEFVVTRDKVLDTNQFEKYEFVSSDSFYSSSYFLYRLST</sequence>
<organism evidence="2">
    <name type="scientific">bioreactor metagenome</name>
    <dbReference type="NCBI Taxonomy" id="1076179"/>
    <lineage>
        <taxon>unclassified sequences</taxon>
        <taxon>metagenomes</taxon>
        <taxon>ecological metagenomes</taxon>
    </lineage>
</organism>
<keyword evidence="1" id="KW-0812">Transmembrane</keyword>
<dbReference type="AlphaFoldDB" id="A0A644YWM7"/>
<evidence type="ECO:0000256" key="1">
    <source>
        <dbReference type="SAM" id="Phobius"/>
    </source>
</evidence>
<evidence type="ECO:0000313" key="2">
    <source>
        <dbReference type="EMBL" id="MPM33010.1"/>
    </source>
</evidence>
<feature type="transmembrane region" description="Helical" evidence="1">
    <location>
        <begin position="313"/>
        <end position="334"/>
    </location>
</feature>